<dbReference type="GO" id="GO:0005634">
    <property type="term" value="C:nucleus"/>
    <property type="evidence" value="ECO:0007669"/>
    <property type="project" value="UniProtKB-SubCell"/>
</dbReference>
<dbReference type="Proteomes" id="UP001239213">
    <property type="component" value="Unassembled WGS sequence"/>
</dbReference>
<dbReference type="GO" id="GO:0003700">
    <property type="term" value="F:DNA-binding transcription factor activity"/>
    <property type="evidence" value="ECO:0007669"/>
    <property type="project" value="InterPro"/>
</dbReference>
<comment type="subcellular location">
    <subcellularLocation>
        <location evidence="1">Nucleus</location>
    </subcellularLocation>
</comment>
<dbReference type="EMBL" id="MPDP01000291">
    <property type="protein sequence ID" value="KAK1454400.1"/>
    <property type="molecule type" value="Genomic_DNA"/>
</dbReference>
<dbReference type="GO" id="GO:0046872">
    <property type="term" value="F:metal ion binding"/>
    <property type="evidence" value="ECO:0007669"/>
    <property type="project" value="UniProtKB-KW"/>
</dbReference>
<protein>
    <recommendedName>
        <fullName evidence="8">Transcription factor domain-containing protein</fullName>
    </recommendedName>
</protein>
<comment type="caution">
    <text evidence="6">The sequence shown here is derived from an EMBL/GenBank/DDBJ whole genome shotgun (WGS) entry which is preliminary data.</text>
</comment>
<dbReference type="PANTHER" id="PTHR46910:SF3">
    <property type="entry name" value="HALOTOLERANCE PROTEIN 9-RELATED"/>
    <property type="match status" value="1"/>
</dbReference>
<sequence>MKSLVWFWRARGANLALAGPFVELCCESVDCSSLSTFQGETWHNALAQKVVENTAYPLKYDARTEFSDYVAQLTYTHTRWETIGIFLCAVLRASMDTPFFPSLFNSSVQKRDFCAMLMRQIGCILEVCLSLDCLNDLQLLLQYERCIIHSYVDGDQSGWCSLGSKTCLLTTLTGYNLWRSLGDAVSSTFALGYHENMDNKPDTPYFLVQLRKMAFARIYSADKNVSLFLGRPLRMSKRFCHFHLPDTLPPSEPSPSDNRRGLVDWLPNSAMDYRSETRWSALCASIKEEIMELLFDRSGADHTAKILELEKSTEEQWRALPDRFRFDQQPPSNATPFERDFLFSVHLNHLHVNLLLRRLTLKRQSEPDGAVIEIALKMLSLVVDIVLTRDELANSGTNLSWKVAHYGLPAAGMVLLAMASQIDAPVLVATRAKLLRDLTVLAAEIERGRIVKLEDPNYALLAKAAKTIGCFLDSVLSDDGRNRSGLDISLSNSSPRQATDDNSWAEFLGSDAWDSELAFWQTLADHPNVFNQYLV</sequence>
<dbReference type="InterPro" id="IPR050987">
    <property type="entry name" value="AtrR-like"/>
</dbReference>
<keyword evidence="5" id="KW-0732">Signal</keyword>
<name>A0AAI9XLA8_9PEZI</name>
<accession>A0AAI9XLA8</accession>
<gene>
    <name evidence="6" type="ORF">CCUS01_10519</name>
</gene>
<evidence type="ECO:0000256" key="3">
    <source>
        <dbReference type="ARBA" id="ARBA00023125"/>
    </source>
</evidence>
<keyword evidence="3" id="KW-0238">DNA-binding</keyword>
<dbReference type="PANTHER" id="PTHR46910">
    <property type="entry name" value="TRANSCRIPTION FACTOR PDR1"/>
    <property type="match status" value="1"/>
</dbReference>
<organism evidence="6 7">
    <name type="scientific">Colletotrichum cuscutae</name>
    <dbReference type="NCBI Taxonomy" id="1209917"/>
    <lineage>
        <taxon>Eukaryota</taxon>
        <taxon>Fungi</taxon>
        <taxon>Dikarya</taxon>
        <taxon>Ascomycota</taxon>
        <taxon>Pezizomycotina</taxon>
        <taxon>Sordariomycetes</taxon>
        <taxon>Hypocreomycetidae</taxon>
        <taxon>Glomerellales</taxon>
        <taxon>Glomerellaceae</taxon>
        <taxon>Colletotrichum</taxon>
        <taxon>Colletotrichum acutatum species complex</taxon>
    </lineage>
</organism>
<evidence type="ECO:0008006" key="8">
    <source>
        <dbReference type="Google" id="ProtNLM"/>
    </source>
</evidence>
<evidence type="ECO:0000256" key="2">
    <source>
        <dbReference type="ARBA" id="ARBA00022723"/>
    </source>
</evidence>
<proteinExistence type="predicted"/>
<evidence type="ECO:0000313" key="7">
    <source>
        <dbReference type="Proteomes" id="UP001239213"/>
    </source>
</evidence>
<evidence type="ECO:0000313" key="6">
    <source>
        <dbReference type="EMBL" id="KAK1454400.1"/>
    </source>
</evidence>
<feature type="chain" id="PRO_5042580116" description="Transcription factor domain-containing protein" evidence="5">
    <location>
        <begin position="19"/>
        <end position="535"/>
    </location>
</feature>
<reference evidence="6" key="1">
    <citation type="submission" date="2016-11" db="EMBL/GenBank/DDBJ databases">
        <title>The genome sequence of Colletotrichum cuscutae.</title>
        <authorList>
            <person name="Baroncelli R."/>
        </authorList>
    </citation>
    <scope>NUCLEOTIDE SEQUENCE</scope>
    <source>
        <strain evidence="6">IMI 304802</strain>
    </source>
</reference>
<dbReference type="AlphaFoldDB" id="A0AAI9XLA8"/>
<feature type="signal peptide" evidence="5">
    <location>
        <begin position="1"/>
        <end position="18"/>
    </location>
</feature>
<keyword evidence="7" id="KW-1185">Reference proteome</keyword>
<dbReference type="CDD" id="cd12148">
    <property type="entry name" value="fungal_TF_MHR"/>
    <property type="match status" value="1"/>
</dbReference>
<keyword evidence="2" id="KW-0479">Metal-binding</keyword>
<evidence type="ECO:0000256" key="4">
    <source>
        <dbReference type="ARBA" id="ARBA00023242"/>
    </source>
</evidence>
<evidence type="ECO:0000256" key="1">
    <source>
        <dbReference type="ARBA" id="ARBA00004123"/>
    </source>
</evidence>
<dbReference type="GO" id="GO:0003677">
    <property type="term" value="F:DNA binding"/>
    <property type="evidence" value="ECO:0007669"/>
    <property type="project" value="UniProtKB-KW"/>
</dbReference>
<keyword evidence="4" id="KW-0539">Nucleus</keyword>
<evidence type="ECO:0000256" key="5">
    <source>
        <dbReference type="SAM" id="SignalP"/>
    </source>
</evidence>